<proteinExistence type="predicted"/>
<evidence type="ECO:0000313" key="1">
    <source>
        <dbReference type="EMBL" id="NFR60644.1"/>
    </source>
</evidence>
<dbReference type="Proteomes" id="UP000486601">
    <property type="component" value="Unassembled WGS sequence"/>
</dbReference>
<organism evidence="1 2">
    <name type="scientific">Clostridium sporogenes</name>
    <dbReference type="NCBI Taxonomy" id="1509"/>
    <lineage>
        <taxon>Bacteria</taxon>
        <taxon>Bacillati</taxon>
        <taxon>Bacillota</taxon>
        <taxon>Clostridia</taxon>
        <taxon>Eubacteriales</taxon>
        <taxon>Clostridiaceae</taxon>
        <taxon>Clostridium</taxon>
    </lineage>
</organism>
<name>A0A6B4EM59_CLOSG</name>
<dbReference type="AlphaFoldDB" id="A0A6B4EM59"/>
<comment type="caution">
    <text evidence="1">The sequence shown here is derived from an EMBL/GenBank/DDBJ whole genome shotgun (WGS) entry which is preliminary data.</text>
</comment>
<dbReference type="GeneID" id="92940498"/>
<accession>A0A6B4EM59</accession>
<evidence type="ECO:0000313" key="2">
    <source>
        <dbReference type="Proteomes" id="UP000486601"/>
    </source>
</evidence>
<protein>
    <submittedName>
        <fullName evidence="1">Uncharacterized protein</fullName>
    </submittedName>
</protein>
<sequence>MSIASGCETTKYTNEKMGVQKLALNMFDIDKTLDQSQINELIRRFDSDSIHQVTDINHHLFMEIRKY</sequence>
<dbReference type="EMBL" id="SXCS01000002">
    <property type="protein sequence ID" value="NFR60644.1"/>
    <property type="molecule type" value="Genomic_DNA"/>
</dbReference>
<gene>
    <name evidence="1" type="ORF">FDF70_03820</name>
</gene>
<dbReference type="RefSeq" id="WP_127451946.1">
    <property type="nucleotide sequence ID" value="NZ_CBCRVC010000001.1"/>
</dbReference>
<reference evidence="1 2" key="1">
    <citation type="submission" date="2019-04" db="EMBL/GenBank/DDBJ databases">
        <title>Genome sequencing of Clostridium botulinum Groups I-IV and Clostridium butyricum.</title>
        <authorList>
            <person name="Brunt J."/>
            <person name="Van Vliet A.H.M."/>
            <person name="Stringer S.C."/>
            <person name="Carter A.T."/>
            <person name="Peck M.W."/>
        </authorList>
    </citation>
    <scope>NUCLEOTIDE SEQUENCE [LARGE SCALE GENOMIC DNA]</scope>
    <source>
        <strain evidence="1 2">IFR 18/108</strain>
    </source>
</reference>